<dbReference type="PANTHER" id="PTHR13847">
    <property type="entry name" value="SARCOSINE DEHYDROGENASE-RELATED"/>
    <property type="match status" value="1"/>
</dbReference>
<evidence type="ECO:0000256" key="1">
    <source>
        <dbReference type="ARBA" id="ARBA00023002"/>
    </source>
</evidence>
<dbReference type="RefSeq" id="WP_279950709.1">
    <property type="nucleotide sequence ID" value="NZ_BAABEN010000005.1"/>
</dbReference>
<reference evidence="3 4" key="1">
    <citation type="submission" date="2024-10" db="EMBL/GenBank/DDBJ databases">
        <authorList>
            <person name="Cho J.-C."/>
        </authorList>
    </citation>
    <scope>NUCLEOTIDE SEQUENCE [LARGE SCALE GENOMIC DNA]</scope>
    <source>
        <strain evidence="3 4">KCTC29696</strain>
    </source>
</reference>
<name>A0ABW7HXN7_9ACTN</name>
<dbReference type="PRINTS" id="PR00420">
    <property type="entry name" value="RNGMNOXGNASE"/>
</dbReference>
<dbReference type="SUPFAM" id="SSF51905">
    <property type="entry name" value="FAD/NAD(P)-binding domain"/>
    <property type="match status" value="1"/>
</dbReference>
<dbReference type="PANTHER" id="PTHR13847:SF287">
    <property type="entry name" value="FAD-DEPENDENT OXIDOREDUCTASE DOMAIN-CONTAINING PROTEIN 1"/>
    <property type="match status" value="1"/>
</dbReference>
<keyword evidence="1 3" id="KW-0560">Oxidoreductase</keyword>
<dbReference type="GO" id="GO:0016491">
    <property type="term" value="F:oxidoreductase activity"/>
    <property type="evidence" value="ECO:0007669"/>
    <property type="project" value="UniProtKB-KW"/>
</dbReference>
<organism evidence="3 4">
    <name type="scientific">Streptomyces chitinivorans</name>
    <dbReference type="NCBI Taxonomy" id="1257027"/>
    <lineage>
        <taxon>Bacteria</taxon>
        <taxon>Bacillati</taxon>
        <taxon>Actinomycetota</taxon>
        <taxon>Actinomycetes</taxon>
        <taxon>Kitasatosporales</taxon>
        <taxon>Streptomycetaceae</taxon>
        <taxon>Streptomyces</taxon>
    </lineage>
</organism>
<dbReference type="InterPro" id="IPR006076">
    <property type="entry name" value="FAD-dep_OxRdtase"/>
</dbReference>
<dbReference type="InterPro" id="IPR036188">
    <property type="entry name" value="FAD/NAD-bd_sf"/>
</dbReference>
<gene>
    <name evidence="3" type="ORF">ACG5V6_20245</name>
</gene>
<evidence type="ECO:0000313" key="4">
    <source>
        <dbReference type="Proteomes" id="UP001607069"/>
    </source>
</evidence>
<feature type="domain" description="FAD dependent oxidoreductase" evidence="2">
    <location>
        <begin position="9"/>
        <end position="351"/>
    </location>
</feature>
<evidence type="ECO:0000313" key="3">
    <source>
        <dbReference type="EMBL" id="MFH0250533.1"/>
    </source>
</evidence>
<dbReference type="EMBL" id="JBIHMK010000086">
    <property type="protein sequence ID" value="MFH0250533.1"/>
    <property type="molecule type" value="Genomic_DNA"/>
</dbReference>
<dbReference type="Gene3D" id="3.30.9.10">
    <property type="entry name" value="D-Amino Acid Oxidase, subunit A, domain 2"/>
    <property type="match status" value="1"/>
</dbReference>
<accession>A0ABW7HXN7</accession>
<protein>
    <submittedName>
        <fullName evidence="3">NAD(P)/FAD-dependent oxidoreductase</fullName>
        <ecNumber evidence="3">1.-.-.-</ecNumber>
    </submittedName>
</protein>
<proteinExistence type="predicted"/>
<sequence length="358" mass="36625">MTAVPAAADVAVVGGGIIGLATAERLTARGASVIVVDEAGATGGATSASGGLVRAFEPESGHAAWAAEGCARYQARGWRGTWPSVRADGSLTLIDQNRLAEATAALETAHAAGHKADILTADEVNRRFPGLTVPGHLLGVLEPQAGWLPAADTARAILRDAGDRLSLRTARATGLLYSSSRVLGLHTSTGPVHADAVLLAAGVGSTALAASAGVHLPLSTRAIGYCLLRTEVPADLPTVVDRTTGAWLRRWDADGTVLAGVACARTGVPATVRAGVTAAEEHRVRTVVRHRCPRLAHARATGGVTAYDTLATDGPGTVTVWPRPRGLVTAVGWNGGGFKLAPAVGRHAAARILEVLNR</sequence>
<dbReference type="Gene3D" id="3.50.50.60">
    <property type="entry name" value="FAD/NAD(P)-binding domain"/>
    <property type="match status" value="1"/>
</dbReference>
<comment type="caution">
    <text evidence="3">The sequence shown here is derived from an EMBL/GenBank/DDBJ whole genome shotgun (WGS) entry which is preliminary data.</text>
</comment>
<dbReference type="EC" id="1.-.-.-" evidence="3"/>
<dbReference type="Pfam" id="PF01266">
    <property type="entry name" value="DAO"/>
    <property type="match status" value="1"/>
</dbReference>
<dbReference type="Proteomes" id="UP001607069">
    <property type="component" value="Unassembled WGS sequence"/>
</dbReference>
<keyword evidence="4" id="KW-1185">Reference proteome</keyword>
<evidence type="ECO:0000259" key="2">
    <source>
        <dbReference type="Pfam" id="PF01266"/>
    </source>
</evidence>